<keyword evidence="5 10" id="KW-0547">Nucleotide-binding</keyword>
<evidence type="ECO:0000256" key="5">
    <source>
        <dbReference type="ARBA" id="ARBA00022741"/>
    </source>
</evidence>
<accession>A0A814XX99</accession>
<evidence type="ECO:0000256" key="12">
    <source>
        <dbReference type="SAM" id="Phobius"/>
    </source>
</evidence>
<dbReference type="CDD" id="cd07845">
    <property type="entry name" value="STKc_CDK10"/>
    <property type="match status" value="1"/>
</dbReference>
<name>A0A814XX99_ADIRI</name>
<dbReference type="InterPro" id="IPR017441">
    <property type="entry name" value="Protein_kinase_ATP_BS"/>
</dbReference>
<dbReference type="SMART" id="SM00220">
    <property type="entry name" value="S_TKc"/>
    <property type="match status" value="1"/>
</dbReference>
<organism evidence="14 15">
    <name type="scientific">Adineta ricciae</name>
    <name type="common">Rotifer</name>
    <dbReference type="NCBI Taxonomy" id="249248"/>
    <lineage>
        <taxon>Eukaryota</taxon>
        <taxon>Metazoa</taxon>
        <taxon>Spiralia</taxon>
        <taxon>Gnathifera</taxon>
        <taxon>Rotifera</taxon>
        <taxon>Eurotatoria</taxon>
        <taxon>Bdelloidea</taxon>
        <taxon>Adinetida</taxon>
        <taxon>Adinetidae</taxon>
        <taxon>Adineta</taxon>
    </lineage>
</organism>
<dbReference type="GO" id="GO:0040019">
    <property type="term" value="P:positive regulation of embryonic development"/>
    <property type="evidence" value="ECO:0007669"/>
    <property type="project" value="UniProtKB-ARBA"/>
</dbReference>
<dbReference type="PROSITE" id="PS00107">
    <property type="entry name" value="PROTEIN_KINASE_ATP"/>
    <property type="match status" value="1"/>
</dbReference>
<dbReference type="InterPro" id="IPR000719">
    <property type="entry name" value="Prot_kinase_dom"/>
</dbReference>
<reference evidence="14" key="1">
    <citation type="submission" date="2021-02" db="EMBL/GenBank/DDBJ databases">
        <authorList>
            <person name="Nowell W R."/>
        </authorList>
    </citation>
    <scope>NUCLEOTIDE SEQUENCE</scope>
</reference>
<dbReference type="Gene3D" id="3.30.200.20">
    <property type="entry name" value="Phosphorylase Kinase, domain 1"/>
    <property type="match status" value="1"/>
</dbReference>
<dbReference type="FunFam" id="3.30.200.20:FF:000054">
    <property type="entry name" value="Cyclin-dependent kinase 11B"/>
    <property type="match status" value="1"/>
</dbReference>
<keyword evidence="3" id="KW-0723">Serine/threonine-protein kinase</keyword>
<evidence type="ECO:0000256" key="8">
    <source>
        <dbReference type="ARBA" id="ARBA00047811"/>
    </source>
</evidence>
<evidence type="ECO:0000256" key="1">
    <source>
        <dbReference type="ARBA" id="ARBA00006485"/>
    </source>
</evidence>
<evidence type="ECO:0000256" key="11">
    <source>
        <dbReference type="SAM" id="MobiDB-lite"/>
    </source>
</evidence>
<protein>
    <recommendedName>
        <fullName evidence="2">cyclin-dependent kinase</fullName>
        <ecNumber evidence="2">2.7.11.22</ecNumber>
    </recommendedName>
</protein>
<feature type="region of interest" description="Disordered" evidence="11">
    <location>
        <begin position="542"/>
        <end position="593"/>
    </location>
</feature>
<dbReference type="PROSITE" id="PS00108">
    <property type="entry name" value="PROTEIN_KINASE_ST"/>
    <property type="match status" value="1"/>
</dbReference>
<dbReference type="GO" id="GO:0007346">
    <property type="term" value="P:regulation of mitotic cell cycle"/>
    <property type="evidence" value="ECO:0007669"/>
    <property type="project" value="InterPro"/>
</dbReference>
<dbReference type="GO" id="GO:0004693">
    <property type="term" value="F:cyclin-dependent protein serine/threonine kinase activity"/>
    <property type="evidence" value="ECO:0007669"/>
    <property type="project" value="UniProtKB-EC"/>
</dbReference>
<feature type="transmembrane region" description="Helical" evidence="12">
    <location>
        <begin position="882"/>
        <end position="909"/>
    </location>
</feature>
<comment type="catalytic activity">
    <reaction evidence="9">
        <text>L-seryl-[protein] + ATP = O-phospho-L-seryl-[protein] + ADP + H(+)</text>
        <dbReference type="Rhea" id="RHEA:17989"/>
        <dbReference type="Rhea" id="RHEA-COMP:9863"/>
        <dbReference type="Rhea" id="RHEA-COMP:11604"/>
        <dbReference type="ChEBI" id="CHEBI:15378"/>
        <dbReference type="ChEBI" id="CHEBI:29999"/>
        <dbReference type="ChEBI" id="CHEBI:30616"/>
        <dbReference type="ChEBI" id="CHEBI:83421"/>
        <dbReference type="ChEBI" id="CHEBI:456216"/>
        <dbReference type="EC" id="2.7.11.22"/>
    </reaction>
</comment>
<evidence type="ECO:0000256" key="4">
    <source>
        <dbReference type="ARBA" id="ARBA00022679"/>
    </source>
</evidence>
<comment type="catalytic activity">
    <reaction evidence="8">
        <text>L-threonyl-[protein] + ATP = O-phospho-L-threonyl-[protein] + ADP + H(+)</text>
        <dbReference type="Rhea" id="RHEA:46608"/>
        <dbReference type="Rhea" id="RHEA-COMP:11060"/>
        <dbReference type="Rhea" id="RHEA-COMP:11605"/>
        <dbReference type="ChEBI" id="CHEBI:15378"/>
        <dbReference type="ChEBI" id="CHEBI:30013"/>
        <dbReference type="ChEBI" id="CHEBI:30616"/>
        <dbReference type="ChEBI" id="CHEBI:61977"/>
        <dbReference type="ChEBI" id="CHEBI:456216"/>
        <dbReference type="EC" id="2.7.11.22"/>
    </reaction>
</comment>
<comment type="similarity">
    <text evidence="1">Belongs to the protein kinase superfamily. CMGC Ser/Thr protein kinase family. CDC2/CDKX subfamily.</text>
</comment>
<keyword evidence="4" id="KW-0808">Transferase</keyword>
<dbReference type="InterPro" id="IPR044093">
    <property type="entry name" value="STKc_CDK10"/>
</dbReference>
<feature type="compositionally biased region" description="Polar residues" evidence="11">
    <location>
        <begin position="542"/>
        <end position="557"/>
    </location>
</feature>
<dbReference type="Pfam" id="PF10269">
    <property type="entry name" value="Tmemb_185A"/>
    <property type="match status" value="1"/>
</dbReference>
<dbReference type="OrthoDB" id="1732493at2759"/>
<evidence type="ECO:0000313" key="15">
    <source>
        <dbReference type="Proteomes" id="UP000663852"/>
    </source>
</evidence>
<feature type="domain" description="Protein kinase" evidence="13">
    <location>
        <begin position="44"/>
        <end position="328"/>
    </location>
</feature>
<dbReference type="Pfam" id="PF00069">
    <property type="entry name" value="Pkinase"/>
    <property type="match status" value="1"/>
</dbReference>
<dbReference type="FunFam" id="1.10.510.10:FF:000533">
    <property type="entry name" value="cyclin-dependent kinase 10"/>
    <property type="match status" value="1"/>
</dbReference>
<dbReference type="EC" id="2.7.11.22" evidence="2"/>
<evidence type="ECO:0000259" key="13">
    <source>
        <dbReference type="PROSITE" id="PS50011"/>
    </source>
</evidence>
<keyword evidence="7 10" id="KW-0067">ATP-binding</keyword>
<dbReference type="InterPro" id="IPR011009">
    <property type="entry name" value="Kinase-like_dom_sf"/>
</dbReference>
<dbReference type="InterPro" id="IPR050108">
    <property type="entry name" value="CDK"/>
</dbReference>
<feature type="transmembrane region" description="Helical" evidence="12">
    <location>
        <begin position="1071"/>
        <end position="1097"/>
    </location>
</feature>
<feature type="transmembrane region" description="Helical" evidence="12">
    <location>
        <begin position="961"/>
        <end position="984"/>
    </location>
</feature>
<feature type="compositionally biased region" description="Low complexity" evidence="11">
    <location>
        <begin position="351"/>
        <end position="368"/>
    </location>
</feature>
<dbReference type="PROSITE" id="PS50011">
    <property type="entry name" value="PROTEIN_KINASE_DOM"/>
    <property type="match status" value="1"/>
</dbReference>
<sequence>MTSSGANNSINEENKTTIYSMLTDQPITIPDAYLFGTCRPVSEFEKLNCIGKGTYGVVYRGRDKVSQEIVALKKVRMENEQWGLPISSMREINLLLNLRHENIVELREIAVGRSLRSIFLVMTYCEQDLASLLDHMSQPFTEAQVKCIALQLFRGLNYVHKRFIVHRDIKVSNLLLTDSGCLKIADFGLARQFTLPNGTMTPMVVTLWYRAPELLFGSKYQTTAIDIWSAGCVLGELLCHRPLLPGRSEIQQIDLIIDMFGTPTEKIWPGLNELPSLKNFTLRQQPYNNVKQTFSWLSSAGLRLINFMFMYDPAKRATAEDCLRSSYFKEAPLPCEPELMPSFPQHRNQKSSSSNPSRPSNDSSSNANDTRKRQNLPPLRVGCVDMNFQAQRGQIGKLVRAFACAGVIIGPYFYTMVRPEKSLKYLFQRPTNEEGEFLKVDSSYNRLATEVAVRMKLPEQMRRTPNFDIRPAVHTGLDFDLNGNFSPLFSGVVYVMVPQWANLSSIEDLKKVKININGQEIDFSNIDLSRVDLSKLNFASNQSEKLTPQPQETTTKSNKSKPWFSRWFDNSPTPSSPPPVSVQEPSQPTPVPPMTRETMLVQKLIETFYLSDDAKKYALGDQLEMASGPWFLIPWFVVAGSFFLPFTLYTRLRLHFRTRFKRFLFFHFLLSNGLLCLYLSPFLGRLINMQVSRIRDSSTISNGLDLLDGGIEFLDKQLQRNRILRELLPNGKDLFDADGERTKTRVRFPYFSELSIPMYRWSPLISYRLKRLRAKMDQLMSLSELEARQTIFKPNPKPTLLKRSTSTIEYLVRTTRTREEKKKNEVFFEEECSLVENKLSPISNDSMNRVSVWQEFNACQFLVSFCLLTFSLFYAFREQLLILWPYWLVFLPLFIWKFLGIVGAVVGILTYCCVRSRNRERNSPIQCRALFLNLIETILLLIFEILVCYNLEQPNDPEYRLTWIVCFLPLIVLSIISVFTYVWLLRHGRSWEIQALFVVNILQFIFFALKLDNSILTWSYAAVFIPLWIVMGISIIFCIGRIIWTFLHYYRNENQSNSSGQHYLHRPCCQILASPTVGHICILFFLLIFQILLVFYLERSVDLSFIVVCLPLYIALLLLIYMSFGSRVPANHWWFGLRQDTCTWLLHICPIFETYANIEYHFTTNDSPSTTVNPTRQLNRNMQSNRRIFFKKKSSSFCDQSKDGHDENERLTPILLSPTNILKLHEPD</sequence>
<keyword evidence="6" id="KW-0418">Kinase</keyword>
<dbReference type="InterPro" id="IPR008271">
    <property type="entry name" value="Ser/Thr_kinase_AS"/>
</dbReference>
<evidence type="ECO:0000256" key="9">
    <source>
        <dbReference type="ARBA" id="ARBA00048367"/>
    </source>
</evidence>
<feature type="transmembrane region" description="Helical" evidence="12">
    <location>
        <begin position="1103"/>
        <end position="1124"/>
    </location>
</feature>
<dbReference type="PANTHER" id="PTHR24056">
    <property type="entry name" value="CELL DIVISION PROTEIN KINASE"/>
    <property type="match status" value="1"/>
</dbReference>
<feature type="transmembrane region" description="Helical" evidence="12">
    <location>
        <begin position="930"/>
        <end position="949"/>
    </location>
</feature>
<dbReference type="Gene3D" id="1.10.510.10">
    <property type="entry name" value="Transferase(Phosphotransferase) domain 1"/>
    <property type="match status" value="1"/>
</dbReference>
<dbReference type="SUPFAM" id="SSF56112">
    <property type="entry name" value="Protein kinase-like (PK-like)"/>
    <property type="match status" value="1"/>
</dbReference>
<feature type="binding site" evidence="10">
    <location>
        <position position="73"/>
    </location>
    <ligand>
        <name>ATP</name>
        <dbReference type="ChEBI" id="CHEBI:30616"/>
    </ligand>
</feature>
<dbReference type="GO" id="GO:0005524">
    <property type="term" value="F:ATP binding"/>
    <property type="evidence" value="ECO:0007669"/>
    <property type="project" value="UniProtKB-UniRule"/>
</dbReference>
<keyword evidence="12" id="KW-1133">Transmembrane helix</keyword>
<dbReference type="Proteomes" id="UP000663852">
    <property type="component" value="Unassembled WGS sequence"/>
</dbReference>
<evidence type="ECO:0000256" key="3">
    <source>
        <dbReference type="ARBA" id="ARBA00022527"/>
    </source>
</evidence>
<feature type="transmembrane region" description="Helical" evidence="12">
    <location>
        <begin position="664"/>
        <end position="687"/>
    </location>
</feature>
<keyword evidence="12" id="KW-0472">Membrane</keyword>
<dbReference type="EMBL" id="CAJNOJ010000161">
    <property type="protein sequence ID" value="CAF1221986.1"/>
    <property type="molecule type" value="Genomic_DNA"/>
</dbReference>
<comment type="caution">
    <text evidence="14">The sequence shown here is derived from an EMBL/GenBank/DDBJ whole genome shotgun (WGS) entry which is preliminary data.</text>
</comment>
<evidence type="ECO:0000256" key="6">
    <source>
        <dbReference type="ARBA" id="ARBA00022777"/>
    </source>
</evidence>
<evidence type="ECO:0000313" key="14">
    <source>
        <dbReference type="EMBL" id="CAF1221986.1"/>
    </source>
</evidence>
<dbReference type="GO" id="GO:0005634">
    <property type="term" value="C:nucleus"/>
    <property type="evidence" value="ECO:0007669"/>
    <property type="project" value="TreeGrafter"/>
</dbReference>
<dbReference type="PANTHER" id="PTHR24056:SF508">
    <property type="entry name" value="CYCLIN-DEPENDENT KINASE 10"/>
    <property type="match status" value="1"/>
</dbReference>
<keyword evidence="12" id="KW-0812">Transmembrane</keyword>
<feature type="transmembrane region" description="Helical" evidence="12">
    <location>
        <begin position="630"/>
        <end position="652"/>
    </location>
</feature>
<feature type="transmembrane region" description="Helical" evidence="12">
    <location>
        <begin position="1021"/>
        <end position="1050"/>
    </location>
</feature>
<proteinExistence type="inferred from homology"/>
<evidence type="ECO:0000256" key="7">
    <source>
        <dbReference type="ARBA" id="ARBA00022840"/>
    </source>
</evidence>
<feature type="region of interest" description="Disordered" evidence="11">
    <location>
        <begin position="339"/>
        <end position="376"/>
    </location>
</feature>
<evidence type="ECO:0000256" key="2">
    <source>
        <dbReference type="ARBA" id="ARBA00012425"/>
    </source>
</evidence>
<feature type="transmembrane region" description="Helical" evidence="12">
    <location>
        <begin position="991"/>
        <end position="1009"/>
    </location>
</feature>
<dbReference type="AlphaFoldDB" id="A0A814XX99"/>
<gene>
    <name evidence="14" type="ORF">EDS130_LOCUS26468</name>
</gene>
<evidence type="ECO:0000256" key="10">
    <source>
        <dbReference type="PROSITE-ProRule" id="PRU10141"/>
    </source>
</evidence>
<dbReference type="InterPro" id="IPR019396">
    <property type="entry name" value="TM_Fragile-X-F-assoc"/>
</dbReference>